<dbReference type="Gene3D" id="3.40.50.150">
    <property type="entry name" value="Vaccinia Virus protein VP39"/>
    <property type="match status" value="1"/>
</dbReference>
<evidence type="ECO:0000313" key="3">
    <source>
        <dbReference type="Proteomes" id="UP000199041"/>
    </source>
</evidence>
<dbReference type="STRING" id="551991.SAMN05192529_12033"/>
<dbReference type="GO" id="GO:0032259">
    <property type="term" value="P:methylation"/>
    <property type="evidence" value="ECO:0007669"/>
    <property type="project" value="UniProtKB-KW"/>
</dbReference>
<keyword evidence="2" id="KW-0489">Methyltransferase</keyword>
<feature type="domain" description="Methyltransferase" evidence="1">
    <location>
        <begin position="43"/>
        <end position="137"/>
    </location>
</feature>
<dbReference type="CDD" id="cd02440">
    <property type="entry name" value="AdoMet_MTases"/>
    <property type="match status" value="1"/>
</dbReference>
<organism evidence="2 3">
    <name type="scientific">Arachidicoccus rhizosphaerae</name>
    <dbReference type="NCBI Taxonomy" id="551991"/>
    <lineage>
        <taxon>Bacteria</taxon>
        <taxon>Pseudomonadati</taxon>
        <taxon>Bacteroidota</taxon>
        <taxon>Chitinophagia</taxon>
        <taxon>Chitinophagales</taxon>
        <taxon>Chitinophagaceae</taxon>
        <taxon>Arachidicoccus</taxon>
    </lineage>
</organism>
<name>A0A1H4BDR2_9BACT</name>
<dbReference type="InterPro" id="IPR029063">
    <property type="entry name" value="SAM-dependent_MTases_sf"/>
</dbReference>
<gene>
    <name evidence="2" type="ORF">SAMN05192529_12033</name>
</gene>
<dbReference type="RefSeq" id="WP_091400047.1">
    <property type="nucleotide sequence ID" value="NZ_FNQY01000020.1"/>
</dbReference>
<proteinExistence type="predicted"/>
<evidence type="ECO:0000259" key="1">
    <source>
        <dbReference type="Pfam" id="PF13649"/>
    </source>
</evidence>
<evidence type="ECO:0000313" key="2">
    <source>
        <dbReference type="EMBL" id="SEA46335.1"/>
    </source>
</evidence>
<dbReference type="Pfam" id="PF13649">
    <property type="entry name" value="Methyltransf_25"/>
    <property type="match status" value="1"/>
</dbReference>
<dbReference type="SUPFAM" id="SSF53335">
    <property type="entry name" value="S-adenosyl-L-methionine-dependent methyltransferases"/>
    <property type="match status" value="1"/>
</dbReference>
<dbReference type="GO" id="GO:0008168">
    <property type="term" value="F:methyltransferase activity"/>
    <property type="evidence" value="ECO:0007669"/>
    <property type="project" value="UniProtKB-KW"/>
</dbReference>
<dbReference type="PANTHER" id="PTHR43591">
    <property type="entry name" value="METHYLTRANSFERASE"/>
    <property type="match status" value="1"/>
</dbReference>
<sequence>MDQQLLKIIADFYQDLPRQGPGSTRATKWALSRIMEMGAIKNVLDIGCGTGAQTLILAQETGAKVDALDRVQDFLDVLKAKRDKLGLKDQVQLHHAQMDKLPFEPESFDLIWSEGAIYNMGFTYGLKNWGKLLKPGGFLVVSEISWTTESRPQLLTDYWNNNYPEMDLVSAKVRLIEMMGYSTIGAFALPEVGWRNYYEPVSQRLKDLDGTDNPVLQSFLDQIKTELNIFKEYKQYYNYFFYIMRRPD</sequence>
<dbReference type="AlphaFoldDB" id="A0A1H4BDR2"/>
<dbReference type="Proteomes" id="UP000199041">
    <property type="component" value="Unassembled WGS sequence"/>
</dbReference>
<keyword evidence="3" id="KW-1185">Reference proteome</keyword>
<accession>A0A1H4BDR2</accession>
<protein>
    <submittedName>
        <fullName evidence="2">Methyltransferase domain-containing protein</fullName>
    </submittedName>
</protein>
<dbReference type="EMBL" id="FNQY01000020">
    <property type="protein sequence ID" value="SEA46335.1"/>
    <property type="molecule type" value="Genomic_DNA"/>
</dbReference>
<keyword evidence="2" id="KW-0808">Transferase</keyword>
<reference evidence="2 3" key="1">
    <citation type="submission" date="2016-10" db="EMBL/GenBank/DDBJ databases">
        <authorList>
            <person name="de Groot N.N."/>
        </authorList>
    </citation>
    <scope>NUCLEOTIDE SEQUENCE [LARGE SCALE GENOMIC DNA]</scope>
    <source>
        <strain evidence="2 3">Vu-144</strain>
    </source>
</reference>
<dbReference type="InterPro" id="IPR041698">
    <property type="entry name" value="Methyltransf_25"/>
</dbReference>
<dbReference type="OrthoDB" id="1524727at2"/>